<dbReference type="AlphaFoldDB" id="A0A841K3P1"/>
<evidence type="ECO:0008006" key="4">
    <source>
        <dbReference type="Google" id="ProtNLM"/>
    </source>
</evidence>
<protein>
    <recommendedName>
        <fullName evidence="4">Methyltransferase</fullName>
    </recommendedName>
</protein>
<feature type="compositionally biased region" description="Polar residues" evidence="1">
    <location>
        <begin position="1"/>
        <end position="13"/>
    </location>
</feature>
<dbReference type="Proteomes" id="UP000588017">
    <property type="component" value="Unassembled WGS sequence"/>
</dbReference>
<dbReference type="InterPro" id="IPR029063">
    <property type="entry name" value="SAM-dependent_MTases_sf"/>
</dbReference>
<feature type="compositionally biased region" description="Polar residues" evidence="1">
    <location>
        <begin position="206"/>
        <end position="221"/>
    </location>
</feature>
<organism evidence="2 3">
    <name type="scientific">Chelatococcus composti</name>
    <dbReference type="NCBI Taxonomy" id="1743235"/>
    <lineage>
        <taxon>Bacteria</taxon>
        <taxon>Pseudomonadati</taxon>
        <taxon>Pseudomonadota</taxon>
        <taxon>Alphaproteobacteria</taxon>
        <taxon>Hyphomicrobiales</taxon>
        <taxon>Chelatococcaceae</taxon>
        <taxon>Chelatococcus</taxon>
    </lineage>
</organism>
<evidence type="ECO:0000256" key="1">
    <source>
        <dbReference type="SAM" id="MobiDB-lite"/>
    </source>
</evidence>
<accession>A0A841K3P1</accession>
<gene>
    <name evidence="2" type="ORF">HNQ73_000735</name>
</gene>
<feature type="region of interest" description="Disordered" evidence="1">
    <location>
        <begin position="1"/>
        <end position="22"/>
    </location>
</feature>
<dbReference type="RefSeq" id="WP_183332386.1">
    <property type="nucleotide sequence ID" value="NZ_BMHX01000002.1"/>
</dbReference>
<dbReference type="Gene3D" id="3.40.50.150">
    <property type="entry name" value="Vaccinia Virus protein VP39"/>
    <property type="match status" value="1"/>
</dbReference>
<comment type="caution">
    <text evidence="2">The sequence shown here is derived from an EMBL/GenBank/DDBJ whole genome shotgun (WGS) entry which is preliminary data.</text>
</comment>
<name>A0A841K3P1_9HYPH</name>
<dbReference type="EMBL" id="JACHEH010000002">
    <property type="protein sequence ID" value="MBB6167117.1"/>
    <property type="molecule type" value="Genomic_DNA"/>
</dbReference>
<sequence length="221" mass="25153">MQNTSHAVMSQRSEPADSPDDFPTPPWATRALFEHVLTPWTREFGQLTCLEPACGAGHMARVLKEYFREVQSYDAFDYNYGKIRDFLTYPYETNAVDWVITNPPFRLAEDFVLRALSVARTGVAILARTVFLESVGRYENIFAKAPPAIFAQFVERVPMVKGRLDQRATTATGYAWFVWNKKADGEPRLVWIPPCRRSLERRTDYPGSSNMSNGRQSSLAS</sequence>
<keyword evidence="3" id="KW-1185">Reference proteome</keyword>
<evidence type="ECO:0000313" key="2">
    <source>
        <dbReference type="EMBL" id="MBB6167117.1"/>
    </source>
</evidence>
<feature type="region of interest" description="Disordered" evidence="1">
    <location>
        <begin position="202"/>
        <end position="221"/>
    </location>
</feature>
<proteinExistence type="predicted"/>
<dbReference type="SUPFAM" id="SSF53335">
    <property type="entry name" value="S-adenosyl-L-methionine-dependent methyltransferases"/>
    <property type="match status" value="1"/>
</dbReference>
<evidence type="ECO:0000313" key="3">
    <source>
        <dbReference type="Proteomes" id="UP000588017"/>
    </source>
</evidence>
<reference evidence="2 3" key="1">
    <citation type="submission" date="2020-08" db="EMBL/GenBank/DDBJ databases">
        <title>Genomic Encyclopedia of Type Strains, Phase IV (KMG-IV): sequencing the most valuable type-strain genomes for metagenomic binning, comparative biology and taxonomic classification.</title>
        <authorList>
            <person name="Goeker M."/>
        </authorList>
    </citation>
    <scope>NUCLEOTIDE SEQUENCE [LARGE SCALE GENOMIC DNA]</scope>
    <source>
        <strain evidence="2 3">DSM 101465</strain>
    </source>
</reference>